<dbReference type="Gene3D" id="1.10.510.10">
    <property type="entry name" value="Transferase(Phosphotransferase) domain 1"/>
    <property type="match status" value="1"/>
</dbReference>
<dbReference type="PROSITE" id="PS50006">
    <property type="entry name" value="FHA_DOMAIN"/>
    <property type="match status" value="1"/>
</dbReference>
<evidence type="ECO:0000313" key="8">
    <source>
        <dbReference type="Proteomes" id="UP001295423"/>
    </source>
</evidence>
<dbReference type="AlphaFoldDB" id="A0AAD2FRK9"/>
<dbReference type="InterPro" id="IPR008984">
    <property type="entry name" value="SMAD_FHA_dom_sf"/>
</dbReference>
<comment type="caution">
    <text evidence="7">The sequence shown here is derived from an EMBL/GenBank/DDBJ whole genome shotgun (WGS) entry which is preliminary data.</text>
</comment>
<dbReference type="EMBL" id="CAKOGP040001770">
    <property type="protein sequence ID" value="CAJ1950642.1"/>
    <property type="molecule type" value="Genomic_DNA"/>
</dbReference>
<feature type="compositionally biased region" description="Low complexity" evidence="4">
    <location>
        <begin position="716"/>
        <end position="729"/>
    </location>
</feature>
<protein>
    <recommendedName>
        <fullName evidence="9">Pkinase-domain-containing protein</fullName>
    </recommendedName>
</protein>
<feature type="compositionally biased region" description="Basic residues" evidence="4">
    <location>
        <begin position="631"/>
        <end position="640"/>
    </location>
</feature>
<keyword evidence="1 3" id="KW-0547">Nucleotide-binding</keyword>
<dbReference type="GO" id="GO:0005524">
    <property type="term" value="F:ATP binding"/>
    <property type="evidence" value="ECO:0007669"/>
    <property type="project" value="UniProtKB-UniRule"/>
</dbReference>
<dbReference type="SUPFAM" id="SSF49879">
    <property type="entry name" value="SMAD/FHA domain"/>
    <property type="match status" value="1"/>
</dbReference>
<dbReference type="SUPFAM" id="SSF56112">
    <property type="entry name" value="Protein kinase-like (PK-like)"/>
    <property type="match status" value="1"/>
</dbReference>
<feature type="region of interest" description="Disordered" evidence="4">
    <location>
        <begin position="546"/>
        <end position="592"/>
    </location>
</feature>
<dbReference type="InterPro" id="IPR011009">
    <property type="entry name" value="Kinase-like_dom_sf"/>
</dbReference>
<proteinExistence type="predicted"/>
<evidence type="ECO:0000313" key="7">
    <source>
        <dbReference type="EMBL" id="CAJ1950642.1"/>
    </source>
</evidence>
<dbReference type="PANTHER" id="PTHR24347">
    <property type="entry name" value="SERINE/THREONINE-PROTEIN KINASE"/>
    <property type="match status" value="1"/>
</dbReference>
<feature type="compositionally biased region" description="Basic and acidic residues" evidence="4">
    <location>
        <begin position="671"/>
        <end position="684"/>
    </location>
</feature>
<dbReference type="InterPro" id="IPR000719">
    <property type="entry name" value="Prot_kinase_dom"/>
</dbReference>
<feature type="compositionally biased region" description="Low complexity" evidence="4">
    <location>
        <begin position="27"/>
        <end position="44"/>
    </location>
</feature>
<evidence type="ECO:0000259" key="6">
    <source>
        <dbReference type="PROSITE" id="PS50011"/>
    </source>
</evidence>
<accession>A0AAD2FRK9</accession>
<feature type="domain" description="Protein kinase" evidence="6">
    <location>
        <begin position="258"/>
        <end position="523"/>
    </location>
</feature>
<dbReference type="Pfam" id="PF00498">
    <property type="entry name" value="FHA"/>
    <property type="match status" value="1"/>
</dbReference>
<keyword evidence="8" id="KW-1185">Reference proteome</keyword>
<evidence type="ECO:0000256" key="1">
    <source>
        <dbReference type="ARBA" id="ARBA00022741"/>
    </source>
</evidence>
<reference evidence="7" key="1">
    <citation type="submission" date="2023-08" db="EMBL/GenBank/DDBJ databases">
        <authorList>
            <person name="Audoor S."/>
            <person name="Bilcke G."/>
        </authorList>
    </citation>
    <scope>NUCLEOTIDE SEQUENCE</scope>
</reference>
<feature type="domain" description="FHA" evidence="5">
    <location>
        <begin position="111"/>
        <end position="169"/>
    </location>
</feature>
<gene>
    <name evidence="7" type="ORF">CYCCA115_LOCUS12684</name>
</gene>
<keyword evidence="2 3" id="KW-0067">ATP-binding</keyword>
<evidence type="ECO:0000256" key="4">
    <source>
        <dbReference type="SAM" id="MobiDB-lite"/>
    </source>
</evidence>
<evidence type="ECO:0000256" key="3">
    <source>
        <dbReference type="PROSITE-ProRule" id="PRU10141"/>
    </source>
</evidence>
<dbReference type="SMART" id="SM00220">
    <property type="entry name" value="S_TKc"/>
    <property type="match status" value="1"/>
</dbReference>
<evidence type="ECO:0000256" key="2">
    <source>
        <dbReference type="ARBA" id="ARBA00022840"/>
    </source>
</evidence>
<dbReference type="Gene3D" id="2.60.200.20">
    <property type="match status" value="1"/>
</dbReference>
<dbReference type="PROSITE" id="PS50011">
    <property type="entry name" value="PROTEIN_KINASE_DOM"/>
    <property type="match status" value="1"/>
</dbReference>
<feature type="region of interest" description="Disordered" evidence="4">
    <location>
        <begin position="608"/>
        <end position="874"/>
    </location>
</feature>
<dbReference type="CDD" id="cd05117">
    <property type="entry name" value="STKc_CAMK"/>
    <property type="match status" value="1"/>
</dbReference>
<dbReference type="Pfam" id="PF00069">
    <property type="entry name" value="Pkinase"/>
    <property type="match status" value="1"/>
</dbReference>
<dbReference type="PROSITE" id="PS00108">
    <property type="entry name" value="PROTEIN_KINASE_ST"/>
    <property type="match status" value="1"/>
</dbReference>
<feature type="compositionally biased region" description="Polar residues" evidence="4">
    <location>
        <begin position="51"/>
        <end position="65"/>
    </location>
</feature>
<evidence type="ECO:0000259" key="5">
    <source>
        <dbReference type="PROSITE" id="PS50006"/>
    </source>
</evidence>
<feature type="compositionally biased region" description="Polar residues" evidence="4">
    <location>
        <begin position="740"/>
        <end position="753"/>
    </location>
</feature>
<feature type="compositionally biased region" description="Polar residues" evidence="4">
    <location>
        <begin position="817"/>
        <end position="827"/>
    </location>
</feature>
<feature type="compositionally biased region" description="Basic and acidic residues" evidence="4">
    <location>
        <begin position="564"/>
        <end position="578"/>
    </location>
</feature>
<dbReference type="PROSITE" id="PS00107">
    <property type="entry name" value="PROTEIN_KINASE_ATP"/>
    <property type="match status" value="1"/>
</dbReference>
<feature type="compositionally biased region" description="Low complexity" evidence="4">
    <location>
        <begin position="613"/>
        <end position="630"/>
    </location>
</feature>
<dbReference type="GO" id="GO:0004672">
    <property type="term" value="F:protein kinase activity"/>
    <property type="evidence" value="ECO:0007669"/>
    <property type="project" value="InterPro"/>
</dbReference>
<name>A0AAD2FRK9_9STRA</name>
<feature type="compositionally biased region" description="Basic and acidic residues" evidence="4">
    <location>
        <begin position="770"/>
        <end position="781"/>
    </location>
</feature>
<sequence>MPPRQEMLQSQESVGITDEMDFEESQQTETQQESQMTQTMTQTQDILTPPDESSNLIPPTSANSPLTPPPIIPWGRLVPSGSKMPPKDFMPDQMEYWAGRGGKSDIGLHKPKVGKKWSKSQLGHMEHAHSMISHRHCRIFCEAGVGTEPNQIYLEDQSRNGTVINQSTVLKSGEQRLLHSGDEICLVNAATLRKRVKNPRLLEAILQHFTFIFVQPSKTQRRAYVNPRVMNYRHRTNSLGSIATTSPPAHVRRIETLYELREKIGDGTSGQVRRAIHRQTGKEFAVKVISLRRQLNSKQMEEEVSLMRTLDHPYIVQLVDVFVQSGVAMYLVMELVAGGDLFDRIVQQERYTEMDARRAMRRLLSAVHYLHETCHIVHRDLKPENILCASPTDVKVADFGLAKIVNSDGLKTFCGTPQYFAPEVLMRRNTVTGQGRYGKPADMWSLGVILYILLTGKPPFGMIDFMDTENDNEDPYEKLQFDTVEDAELWKSMPQAKDLVQHLLRMDPKRRCSVRQACDHPWINMEDGDTHVHPLDDPAVTGRKRLVFDDEKSNNVRNGVKETVATEEKKEDGEEKPRLGPQHPRKNMSQKDFSEAALVAQTHSFMEVDVSDPDSSSPRSSAKGTSGSPGRKTKKTKKTTSRLFQEVIAQRVQSLPNLAQLNVESIPVKEPSAKKQKMETKKENDDEYLSDPPNSPKKEKHAVPKHGTQTTSPNDTATPETSSPPSKSKVTPHDGEIQSPRPTSPINDINSRGNRFRQGVLDQQNQKKSTTSEEKKEEENLSTKTPNISNVRKAKKDAEPSKEDNDEEQQEDCILSHFSSEAPSSLESFPESPVANKNSGKKRALEEMEDEADPKKKSKSATRQMTLSSWFVKK</sequence>
<dbReference type="Proteomes" id="UP001295423">
    <property type="component" value="Unassembled WGS sequence"/>
</dbReference>
<dbReference type="InterPro" id="IPR017441">
    <property type="entry name" value="Protein_kinase_ATP_BS"/>
</dbReference>
<evidence type="ECO:0008006" key="9">
    <source>
        <dbReference type="Google" id="ProtNLM"/>
    </source>
</evidence>
<feature type="binding site" evidence="3">
    <location>
        <position position="287"/>
    </location>
    <ligand>
        <name>ATP</name>
        <dbReference type="ChEBI" id="CHEBI:30616"/>
    </ligand>
</feature>
<dbReference type="InterPro" id="IPR000253">
    <property type="entry name" value="FHA_dom"/>
</dbReference>
<organism evidence="7 8">
    <name type="scientific">Cylindrotheca closterium</name>
    <dbReference type="NCBI Taxonomy" id="2856"/>
    <lineage>
        <taxon>Eukaryota</taxon>
        <taxon>Sar</taxon>
        <taxon>Stramenopiles</taxon>
        <taxon>Ochrophyta</taxon>
        <taxon>Bacillariophyta</taxon>
        <taxon>Bacillariophyceae</taxon>
        <taxon>Bacillariophycidae</taxon>
        <taxon>Bacillariales</taxon>
        <taxon>Bacillariaceae</taxon>
        <taxon>Cylindrotheca</taxon>
    </lineage>
</organism>
<feature type="compositionally biased region" description="Polar residues" evidence="4">
    <location>
        <begin position="861"/>
        <end position="874"/>
    </location>
</feature>
<dbReference type="InterPro" id="IPR008271">
    <property type="entry name" value="Ser/Thr_kinase_AS"/>
</dbReference>
<feature type="region of interest" description="Disordered" evidence="4">
    <location>
        <begin position="1"/>
        <end position="71"/>
    </location>
</feature>
<feature type="compositionally biased region" description="Polar residues" evidence="4">
    <location>
        <begin position="651"/>
        <end position="663"/>
    </location>
</feature>
<dbReference type="FunFam" id="1.10.510.10:FF:000571">
    <property type="entry name" value="Maternal embryonic leucine zipper kinase"/>
    <property type="match status" value="1"/>
</dbReference>